<dbReference type="InterPro" id="IPR016181">
    <property type="entry name" value="Acyl_CoA_acyltransferase"/>
</dbReference>
<dbReference type="EMBL" id="JAJHUN010000007">
    <property type="protein sequence ID" value="KAJ4155229.1"/>
    <property type="molecule type" value="Genomic_DNA"/>
</dbReference>
<evidence type="ECO:0000313" key="3">
    <source>
        <dbReference type="Proteomes" id="UP001144673"/>
    </source>
</evidence>
<sequence>MPLSIRPATEADVPRIAEISMAAFDPATDAVSRNLLPAARREDGSLGDDFRNWSVMRKSARLKAARSVMLVAVEDAAAERSEQREGQEVVGYALWFRPLEEGEEEDGQGPTKNKAPVAGLDPDAVAALREVMMKEERASFGDKGARDVWSLDSLGVDPKQQRRGIGRMLVNWGIQKAEQQQRDCYLVSTPSGLPLYESVGFETQREVLMFGVPHMSMMKWHTK</sequence>
<organism evidence="2 3">
    <name type="scientific">Akanthomyces muscarius</name>
    <name type="common">Entomopathogenic fungus</name>
    <name type="synonym">Lecanicillium muscarium</name>
    <dbReference type="NCBI Taxonomy" id="2231603"/>
    <lineage>
        <taxon>Eukaryota</taxon>
        <taxon>Fungi</taxon>
        <taxon>Dikarya</taxon>
        <taxon>Ascomycota</taxon>
        <taxon>Pezizomycotina</taxon>
        <taxon>Sordariomycetes</taxon>
        <taxon>Hypocreomycetidae</taxon>
        <taxon>Hypocreales</taxon>
        <taxon>Cordycipitaceae</taxon>
        <taxon>Akanthomyces</taxon>
    </lineage>
</organism>
<proteinExistence type="predicted"/>
<dbReference type="GO" id="GO:0016747">
    <property type="term" value="F:acyltransferase activity, transferring groups other than amino-acyl groups"/>
    <property type="evidence" value="ECO:0007669"/>
    <property type="project" value="InterPro"/>
</dbReference>
<dbReference type="AlphaFoldDB" id="A0A9W8QFI4"/>
<name>A0A9W8QFI4_AKAMU</name>
<evidence type="ECO:0000313" key="2">
    <source>
        <dbReference type="EMBL" id="KAJ4155229.1"/>
    </source>
</evidence>
<dbReference type="KEGG" id="amus:LMH87_000485"/>
<comment type="caution">
    <text evidence="2">The sequence shown here is derived from an EMBL/GenBank/DDBJ whole genome shotgun (WGS) entry which is preliminary data.</text>
</comment>
<dbReference type="PROSITE" id="PS51186">
    <property type="entry name" value="GNAT"/>
    <property type="match status" value="1"/>
</dbReference>
<dbReference type="Proteomes" id="UP001144673">
    <property type="component" value="Chromosome 6"/>
</dbReference>
<dbReference type="PANTHER" id="PTHR42791:SF2">
    <property type="entry name" value="N-ACETYLTRANSFERASE DOMAIN-CONTAINING PROTEIN"/>
    <property type="match status" value="1"/>
</dbReference>
<dbReference type="CDD" id="cd04301">
    <property type="entry name" value="NAT_SF"/>
    <property type="match status" value="1"/>
</dbReference>
<dbReference type="Pfam" id="PF13508">
    <property type="entry name" value="Acetyltransf_7"/>
    <property type="match status" value="1"/>
</dbReference>
<dbReference type="Gene3D" id="3.40.630.30">
    <property type="match status" value="1"/>
</dbReference>
<dbReference type="RefSeq" id="XP_056055353.1">
    <property type="nucleotide sequence ID" value="XM_056198399.1"/>
</dbReference>
<accession>A0A9W8QFI4</accession>
<evidence type="ECO:0000259" key="1">
    <source>
        <dbReference type="PROSITE" id="PS51186"/>
    </source>
</evidence>
<dbReference type="SUPFAM" id="SSF55729">
    <property type="entry name" value="Acyl-CoA N-acyltransferases (Nat)"/>
    <property type="match status" value="1"/>
</dbReference>
<reference evidence="2" key="1">
    <citation type="journal article" date="2023" name="Access Microbiol">
        <title>De-novo genome assembly for Akanthomyces muscarius, a biocontrol agent of insect agricultural pests.</title>
        <authorList>
            <person name="Erdos Z."/>
            <person name="Studholme D.J."/>
            <person name="Raymond B."/>
            <person name="Sharma M."/>
        </authorList>
    </citation>
    <scope>NUCLEOTIDE SEQUENCE</scope>
    <source>
        <strain evidence="2">Ve6</strain>
    </source>
</reference>
<protein>
    <recommendedName>
        <fullName evidence="1">N-acetyltransferase domain-containing protein</fullName>
    </recommendedName>
</protein>
<dbReference type="InterPro" id="IPR000182">
    <property type="entry name" value="GNAT_dom"/>
</dbReference>
<keyword evidence="3" id="KW-1185">Reference proteome</keyword>
<dbReference type="GeneID" id="80887644"/>
<feature type="domain" description="N-acetyltransferase" evidence="1">
    <location>
        <begin position="68"/>
        <end position="222"/>
    </location>
</feature>
<dbReference type="PANTHER" id="PTHR42791">
    <property type="entry name" value="GNAT FAMILY ACETYLTRANSFERASE"/>
    <property type="match status" value="1"/>
</dbReference>
<gene>
    <name evidence="2" type="ORF">LMH87_000485</name>
</gene>
<dbReference type="InterPro" id="IPR052523">
    <property type="entry name" value="Trichothecene_AcTrans"/>
</dbReference>